<comment type="caution">
    <text evidence="1">The sequence shown here is derived from an EMBL/GenBank/DDBJ whole genome shotgun (WGS) entry which is preliminary data.</text>
</comment>
<reference evidence="1" key="1">
    <citation type="journal article" date="2015" name="Nature">
        <title>Complex archaea that bridge the gap between prokaryotes and eukaryotes.</title>
        <authorList>
            <person name="Spang A."/>
            <person name="Saw J.H."/>
            <person name="Jorgensen S.L."/>
            <person name="Zaremba-Niedzwiedzka K."/>
            <person name="Martijn J."/>
            <person name="Lind A.E."/>
            <person name="van Eijk R."/>
            <person name="Schleper C."/>
            <person name="Guy L."/>
            <person name="Ettema T.J."/>
        </authorList>
    </citation>
    <scope>NUCLEOTIDE SEQUENCE</scope>
</reference>
<gene>
    <name evidence="1" type="ORF">LCGC14_0938290</name>
</gene>
<protein>
    <submittedName>
        <fullName evidence="1">Uncharacterized protein</fullName>
    </submittedName>
</protein>
<sequence length="149" mass="16940">MKLKPTRIKVSAKEQEKSIRIEINALDKKDGRKVFSFNLYETDLEAVMRVLVMTFETITKEIFPEDIKRELLMDPGMLIVQRQRGAGKKIAMVASVKHTIMEGGKVGIPGVKEPDGWLSILSSLKVEIIAEPMTVNDKVKGYVFYRKKD</sequence>
<accession>A0A0F9NKW5</accession>
<name>A0A0F9NKW5_9ZZZZ</name>
<dbReference type="AlphaFoldDB" id="A0A0F9NKW5"/>
<proteinExistence type="predicted"/>
<organism evidence="1">
    <name type="scientific">marine sediment metagenome</name>
    <dbReference type="NCBI Taxonomy" id="412755"/>
    <lineage>
        <taxon>unclassified sequences</taxon>
        <taxon>metagenomes</taxon>
        <taxon>ecological metagenomes</taxon>
    </lineage>
</organism>
<evidence type="ECO:0000313" key="1">
    <source>
        <dbReference type="EMBL" id="KKN20170.1"/>
    </source>
</evidence>
<dbReference type="EMBL" id="LAZR01003266">
    <property type="protein sequence ID" value="KKN20170.1"/>
    <property type="molecule type" value="Genomic_DNA"/>
</dbReference>